<evidence type="ECO:0000313" key="4">
    <source>
        <dbReference type="Proteomes" id="UP001596044"/>
    </source>
</evidence>
<dbReference type="InterPro" id="IPR019076">
    <property type="entry name" value="Spore_lipoprot_YhcN/YlaJ-like"/>
</dbReference>
<dbReference type="InterPro" id="IPR014247">
    <property type="entry name" value="Spore_lipoprot_YhcN/YlaJ"/>
</dbReference>
<feature type="signal peptide" evidence="2">
    <location>
        <begin position="1"/>
        <end position="20"/>
    </location>
</feature>
<keyword evidence="4" id="KW-1185">Reference proteome</keyword>
<feature type="region of interest" description="Disordered" evidence="1">
    <location>
        <begin position="158"/>
        <end position="182"/>
    </location>
</feature>
<reference evidence="4" key="1">
    <citation type="journal article" date="2019" name="Int. J. Syst. Evol. Microbiol.">
        <title>The Global Catalogue of Microorganisms (GCM) 10K type strain sequencing project: providing services to taxonomists for standard genome sequencing and annotation.</title>
        <authorList>
            <consortium name="The Broad Institute Genomics Platform"/>
            <consortium name="The Broad Institute Genome Sequencing Center for Infectious Disease"/>
            <person name="Wu L."/>
            <person name="Ma J."/>
        </authorList>
    </citation>
    <scope>NUCLEOTIDE SEQUENCE [LARGE SCALE GENOMIC DNA]</scope>
    <source>
        <strain evidence="4">KACC 11904</strain>
    </source>
</reference>
<name>A0ABW0KA06_9BACL</name>
<dbReference type="NCBIfam" id="TIGR02898">
    <property type="entry name" value="spore_YhcN_YlaJ"/>
    <property type="match status" value="1"/>
</dbReference>
<keyword evidence="2" id="KW-0732">Signal</keyword>
<gene>
    <name evidence="3" type="ORF">ACFPOG_18330</name>
</gene>
<dbReference type="PROSITE" id="PS51257">
    <property type="entry name" value="PROKAR_LIPOPROTEIN"/>
    <property type="match status" value="1"/>
</dbReference>
<dbReference type="Proteomes" id="UP001596044">
    <property type="component" value="Unassembled WGS sequence"/>
</dbReference>
<feature type="compositionally biased region" description="Polar residues" evidence="1">
    <location>
        <begin position="165"/>
        <end position="182"/>
    </location>
</feature>
<dbReference type="Pfam" id="PF09580">
    <property type="entry name" value="Spore_YhcN_YlaJ"/>
    <property type="match status" value="1"/>
</dbReference>
<keyword evidence="3" id="KW-0449">Lipoprotein</keyword>
<comment type="caution">
    <text evidence="3">The sequence shown here is derived from an EMBL/GenBank/DDBJ whole genome shotgun (WGS) entry which is preliminary data.</text>
</comment>
<proteinExistence type="predicted"/>
<evidence type="ECO:0000256" key="1">
    <source>
        <dbReference type="SAM" id="MobiDB-lite"/>
    </source>
</evidence>
<evidence type="ECO:0000313" key="3">
    <source>
        <dbReference type="EMBL" id="MFC5450210.1"/>
    </source>
</evidence>
<sequence>MRRICLVLLFMSLAAGCSQAPKNGAAPPQDPSQQQVKVQQIAPQKLEIKDSRAVADRLEQLATSIPDVESAHCVVFGNTAVVGINLNKQMDRAKVGTVKYSVAEALKKDPYGVNAIVTADMDLDQRLRDIRDNVRAGRPITGFAEQMAEIIGRVMPQLPRDIRNPPSNQAPSEANRVGSPNL</sequence>
<accession>A0ABW0KA06</accession>
<feature type="chain" id="PRO_5046989648" evidence="2">
    <location>
        <begin position="21"/>
        <end position="182"/>
    </location>
</feature>
<evidence type="ECO:0000256" key="2">
    <source>
        <dbReference type="SAM" id="SignalP"/>
    </source>
</evidence>
<organism evidence="3 4">
    <name type="scientific">Paenibacillus aestuarii</name>
    <dbReference type="NCBI Taxonomy" id="516965"/>
    <lineage>
        <taxon>Bacteria</taxon>
        <taxon>Bacillati</taxon>
        <taxon>Bacillota</taxon>
        <taxon>Bacilli</taxon>
        <taxon>Bacillales</taxon>
        <taxon>Paenibacillaceae</taxon>
        <taxon>Paenibacillus</taxon>
    </lineage>
</organism>
<protein>
    <submittedName>
        <fullName evidence="3">YhcN/YlaJ family sporulation lipoprotein</fullName>
    </submittedName>
</protein>
<dbReference type="EMBL" id="JBHSMJ010000025">
    <property type="protein sequence ID" value="MFC5450210.1"/>
    <property type="molecule type" value="Genomic_DNA"/>
</dbReference>
<dbReference type="RefSeq" id="WP_270885506.1">
    <property type="nucleotide sequence ID" value="NZ_JAQFVF010000089.1"/>
</dbReference>